<sequence>MNGSLESLETRLAAQDAYGTPTETEMYALHGSGLVVIFLSIVGSAFMIFLFAEIFLIDAMALFMLATVHFKRQFTLGDYDWILIVLVIGTPILYTVIAGAIGALGPDKNWCFLNISVPEGRILLAITVAAALACVGLPAICFFLIYRILNAHSKETKGLINNGDFTGAVIKKLLMFQMSVTVSFMGIVLHGIAVMAFEYSPMPLVFVTVLTVNSGGWINAMIYILQEYFGVGTPASSSSRNPSSANTGKGSEAGSTFTGSVSQRKPSSSPDPASIRRKSSAVGAGSEQPPPALPKASAPLSPTLQRKGSGMAPIRK</sequence>
<dbReference type="GO" id="GO:0005886">
    <property type="term" value="C:plasma membrane"/>
    <property type="evidence" value="ECO:0007669"/>
    <property type="project" value="TreeGrafter"/>
</dbReference>
<evidence type="ECO:0008006" key="9">
    <source>
        <dbReference type="Google" id="ProtNLM"/>
    </source>
</evidence>
<name>A0A507FEM5_9FUNG</name>
<feature type="compositionally biased region" description="Polar residues" evidence="5">
    <location>
        <begin position="253"/>
        <end position="271"/>
    </location>
</feature>
<keyword evidence="3 6" id="KW-1133">Transmembrane helix</keyword>
<gene>
    <name evidence="7" type="ORF">CcCBS67573_g04693</name>
</gene>
<reference evidence="7 8" key="1">
    <citation type="journal article" date="2019" name="Sci. Rep.">
        <title>Comparative genomics of chytrid fungi reveal insights into the obligate biotrophic and pathogenic lifestyle of Synchytrium endobioticum.</title>
        <authorList>
            <person name="van de Vossenberg B.T.L.H."/>
            <person name="Warris S."/>
            <person name="Nguyen H.D.T."/>
            <person name="van Gent-Pelzer M.P.E."/>
            <person name="Joly D.L."/>
            <person name="van de Geest H.C."/>
            <person name="Bonants P.J.M."/>
            <person name="Smith D.S."/>
            <person name="Levesque C.A."/>
            <person name="van der Lee T.A.J."/>
        </authorList>
    </citation>
    <scope>NUCLEOTIDE SEQUENCE [LARGE SCALE GENOMIC DNA]</scope>
    <source>
        <strain evidence="7 8">CBS 675.73</strain>
    </source>
</reference>
<feature type="transmembrane region" description="Helical" evidence="6">
    <location>
        <begin position="34"/>
        <end position="67"/>
    </location>
</feature>
<feature type="transmembrane region" description="Helical" evidence="6">
    <location>
        <begin position="122"/>
        <end position="146"/>
    </location>
</feature>
<evidence type="ECO:0000256" key="5">
    <source>
        <dbReference type="SAM" id="MobiDB-lite"/>
    </source>
</evidence>
<evidence type="ECO:0000313" key="7">
    <source>
        <dbReference type="EMBL" id="TPX74030.1"/>
    </source>
</evidence>
<dbReference type="Proteomes" id="UP000320333">
    <property type="component" value="Unassembled WGS sequence"/>
</dbReference>
<evidence type="ECO:0000256" key="4">
    <source>
        <dbReference type="ARBA" id="ARBA00023136"/>
    </source>
</evidence>
<evidence type="ECO:0000313" key="8">
    <source>
        <dbReference type="Proteomes" id="UP000320333"/>
    </source>
</evidence>
<feature type="transmembrane region" description="Helical" evidence="6">
    <location>
        <begin position="79"/>
        <end position="102"/>
    </location>
</feature>
<dbReference type="AlphaFoldDB" id="A0A507FEM5"/>
<comment type="subcellular location">
    <subcellularLocation>
        <location evidence="1">Membrane</location>
        <topology evidence="1">Multi-pass membrane protein</topology>
    </subcellularLocation>
</comment>
<evidence type="ECO:0000256" key="3">
    <source>
        <dbReference type="ARBA" id="ARBA00022989"/>
    </source>
</evidence>
<keyword evidence="8" id="KW-1185">Reference proteome</keyword>
<keyword evidence="2 6" id="KW-0812">Transmembrane</keyword>
<dbReference type="GO" id="GO:0004930">
    <property type="term" value="F:G protein-coupled receptor activity"/>
    <property type="evidence" value="ECO:0007669"/>
    <property type="project" value="TreeGrafter"/>
</dbReference>
<organism evidence="7 8">
    <name type="scientific">Chytriomyces confervae</name>
    <dbReference type="NCBI Taxonomy" id="246404"/>
    <lineage>
        <taxon>Eukaryota</taxon>
        <taxon>Fungi</taxon>
        <taxon>Fungi incertae sedis</taxon>
        <taxon>Chytridiomycota</taxon>
        <taxon>Chytridiomycota incertae sedis</taxon>
        <taxon>Chytridiomycetes</taxon>
        <taxon>Chytridiales</taxon>
        <taxon>Chytriomycetaceae</taxon>
        <taxon>Chytriomyces</taxon>
    </lineage>
</organism>
<dbReference type="GO" id="GO:0007189">
    <property type="term" value="P:adenylate cyclase-activating G protein-coupled receptor signaling pathway"/>
    <property type="evidence" value="ECO:0007669"/>
    <property type="project" value="TreeGrafter"/>
</dbReference>
<dbReference type="EMBL" id="QEAP01000148">
    <property type="protein sequence ID" value="TPX74030.1"/>
    <property type="molecule type" value="Genomic_DNA"/>
</dbReference>
<evidence type="ECO:0000256" key="1">
    <source>
        <dbReference type="ARBA" id="ARBA00004141"/>
    </source>
</evidence>
<comment type="caution">
    <text evidence="7">The sequence shown here is derived from an EMBL/GenBank/DDBJ whole genome shotgun (WGS) entry which is preliminary data.</text>
</comment>
<feature type="transmembrane region" description="Helical" evidence="6">
    <location>
        <begin position="173"/>
        <end position="197"/>
    </location>
</feature>
<feature type="region of interest" description="Disordered" evidence="5">
    <location>
        <begin position="236"/>
        <end position="316"/>
    </location>
</feature>
<proteinExistence type="predicted"/>
<dbReference type="PANTHER" id="PTHR23112">
    <property type="entry name" value="G PROTEIN-COUPLED RECEPTOR 157-RELATED"/>
    <property type="match status" value="1"/>
</dbReference>
<keyword evidence="4 6" id="KW-0472">Membrane</keyword>
<evidence type="ECO:0000256" key="6">
    <source>
        <dbReference type="SAM" id="Phobius"/>
    </source>
</evidence>
<dbReference type="OrthoDB" id="2098790at2759"/>
<accession>A0A507FEM5</accession>
<evidence type="ECO:0000256" key="2">
    <source>
        <dbReference type="ARBA" id="ARBA00022692"/>
    </source>
</evidence>
<feature type="transmembrane region" description="Helical" evidence="6">
    <location>
        <begin position="203"/>
        <end position="225"/>
    </location>
</feature>
<dbReference type="PANTHER" id="PTHR23112:SF0">
    <property type="entry name" value="TRANSMEMBRANE PROTEIN 116"/>
    <property type="match status" value="1"/>
</dbReference>
<feature type="compositionally biased region" description="Low complexity" evidence="5">
    <location>
        <begin position="236"/>
        <end position="248"/>
    </location>
</feature>
<protein>
    <recommendedName>
        <fullName evidence="9">G-protein coupled receptors family 1 profile domain-containing protein</fullName>
    </recommendedName>
</protein>